<comment type="caution">
    <text evidence="1">The sequence shown here is derived from an EMBL/GenBank/DDBJ whole genome shotgun (WGS) entry which is preliminary data.</text>
</comment>
<sequence>MASSVLSGGAEGDVASDVIEWPCGAPPEFYGLRWAFPPYQEAVRRRAVPLMEQRAPYDPGKPIALSERVLMHPRYAFRVCGCRSYRWNMAGLVLRTLCTPVVTLVAGGLRLAGALPEGWSWRSSMDARACVCGHHFALHTPPPGRRQVADERSPFWQQHVFEVRYVMAASEASLAIEPERHSSPSLSWSWLLPTPAAVRSAVQHHARLRRHVFPVSPHQTYLLDPLTALARIPAPPRHTTFVCGHPLPAKTVSSARVCPARSLLP</sequence>
<dbReference type="AlphaFoldDB" id="A0AAV9IZ39"/>
<keyword evidence="2" id="KW-1185">Reference proteome</keyword>
<dbReference type="EMBL" id="JANCYW010000012">
    <property type="protein sequence ID" value="KAK4537396.1"/>
    <property type="molecule type" value="Genomic_DNA"/>
</dbReference>
<gene>
    <name evidence="1" type="ORF">CDCA_CDCA12G3421</name>
</gene>
<name>A0AAV9IZ39_CYACA</name>
<protein>
    <submittedName>
        <fullName evidence="1">Uncharacterized protein</fullName>
    </submittedName>
</protein>
<organism evidence="1 2">
    <name type="scientific">Cyanidium caldarium</name>
    <name type="common">Red alga</name>
    <dbReference type="NCBI Taxonomy" id="2771"/>
    <lineage>
        <taxon>Eukaryota</taxon>
        <taxon>Rhodophyta</taxon>
        <taxon>Bangiophyceae</taxon>
        <taxon>Cyanidiales</taxon>
        <taxon>Cyanidiaceae</taxon>
        <taxon>Cyanidium</taxon>
    </lineage>
</organism>
<proteinExistence type="predicted"/>
<evidence type="ECO:0000313" key="2">
    <source>
        <dbReference type="Proteomes" id="UP001301350"/>
    </source>
</evidence>
<dbReference type="Proteomes" id="UP001301350">
    <property type="component" value="Unassembled WGS sequence"/>
</dbReference>
<accession>A0AAV9IZ39</accession>
<evidence type="ECO:0000313" key="1">
    <source>
        <dbReference type="EMBL" id="KAK4537396.1"/>
    </source>
</evidence>
<reference evidence="1 2" key="1">
    <citation type="submission" date="2022-07" db="EMBL/GenBank/DDBJ databases">
        <title>Genome-wide signatures of adaptation to extreme environments.</title>
        <authorList>
            <person name="Cho C.H."/>
            <person name="Yoon H.S."/>
        </authorList>
    </citation>
    <scope>NUCLEOTIDE SEQUENCE [LARGE SCALE GENOMIC DNA]</scope>
    <source>
        <strain evidence="1 2">DBV 063 E5</strain>
    </source>
</reference>